<keyword evidence="2" id="KW-1185">Reference proteome</keyword>
<dbReference type="Proteomes" id="UP000534294">
    <property type="component" value="Unassembled WGS sequence"/>
</dbReference>
<organism evidence="1 2">
    <name type="scientific">Prosthecobacter dejongeii</name>
    <dbReference type="NCBI Taxonomy" id="48465"/>
    <lineage>
        <taxon>Bacteria</taxon>
        <taxon>Pseudomonadati</taxon>
        <taxon>Verrucomicrobiota</taxon>
        <taxon>Verrucomicrobiia</taxon>
        <taxon>Verrucomicrobiales</taxon>
        <taxon>Verrucomicrobiaceae</taxon>
        <taxon>Prosthecobacter</taxon>
    </lineage>
</organism>
<name>A0A7W7YMQ2_9BACT</name>
<dbReference type="EMBL" id="JACHIF010000007">
    <property type="protein sequence ID" value="MBB5039053.1"/>
    <property type="molecule type" value="Genomic_DNA"/>
</dbReference>
<sequence length="78" mass="8366">MNVPSHSNFSCRDSEDQISLGWTSMGAFGQTTSSFVNAEVVADFVAATRPVTSPKIRFLSSFWTSLSAPFVSAEVAMA</sequence>
<comment type="caution">
    <text evidence="1">The sequence shown here is derived from an EMBL/GenBank/DDBJ whole genome shotgun (WGS) entry which is preliminary data.</text>
</comment>
<accession>A0A7W7YMQ2</accession>
<evidence type="ECO:0000313" key="2">
    <source>
        <dbReference type="Proteomes" id="UP000534294"/>
    </source>
</evidence>
<proteinExistence type="predicted"/>
<dbReference type="RefSeq" id="WP_184210427.1">
    <property type="nucleotide sequence ID" value="NZ_JACHIF010000007.1"/>
</dbReference>
<dbReference type="AlphaFoldDB" id="A0A7W7YMQ2"/>
<reference evidence="1 2" key="1">
    <citation type="submission" date="2020-08" db="EMBL/GenBank/DDBJ databases">
        <title>Genomic Encyclopedia of Type Strains, Phase IV (KMG-IV): sequencing the most valuable type-strain genomes for metagenomic binning, comparative biology and taxonomic classification.</title>
        <authorList>
            <person name="Goeker M."/>
        </authorList>
    </citation>
    <scope>NUCLEOTIDE SEQUENCE [LARGE SCALE GENOMIC DNA]</scope>
    <source>
        <strain evidence="1 2">DSM 12251</strain>
    </source>
</reference>
<gene>
    <name evidence="1" type="ORF">HNQ64_003322</name>
</gene>
<evidence type="ECO:0000313" key="1">
    <source>
        <dbReference type="EMBL" id="MBB5039053.1"/>
    </source>
</evidence>
<protein>
    <submittedName>
        <fullName evidence="1">Uncharacterized protein</fullName>
    </submittedName>
</protein>